<feature type="binding site" evidence="10">
    <location>
        <position position="168"/>
    </location>
    <ligand>
        <name>Mn(2+)</name>
        <dbReference type="ChEBI" id="CHEBI:29035"/>
        <label>1</label>
    </ligand>
</feature>
<protein>
    <recommendedName>
        <fullName evidence="1">3'-phosphate/5'-hydroxy nucleic acid ligase</fullName>
        <ecNumber evidence="1">6.5.1.8</ecNumber>
    </recommendedName>
</protein>
<feature type="active site" description="GMP-histidine intermediate" evidence="8">
    <location>
        <position position="331"/>
    </location>
</feature>
<evidence type="ECO:0000256" key="6">
    <source>
        <dbReference type="ARBA" id="ARBA00023211"/>
    </source>
</evidence>
<gene>
    <name evidence="12" type="ORF">GBAR_LOCUS19071</name>
</gene>
<dbReference type="Proteomes" id="UP001174909">
    <property type="component" value="Unassembled WGS sequence"/>
</dbReference>
<feature type="binding site" evidence="9">
    <location>
        <position position="314"/>
    </location>
    <ligand>
        <name>GMP</name>
        <dbReference type="ChEBI" id="CHEBI:58115"/>
    </ligand>
</feature>
<dbReference type="PANTHER" id="PTHR43749">
    <property type="entry name" value="RNA-SPLICING LIGASE RTCB"/>
    <property type="match status" value="1"/>
</dbReference>
<dbReference type="GO" id="GO:0170057">
    <property type="term" value="F:RNA ligase (GTP) activity"/>
    <property type="evidence" value="ECO:0007669"/>
    <property type="project" value="UniProtKB-EC"/>
</dbReference>
<proteinExistence type="predicted"/>
<evidence type="ECO:0000256" key="5">
    <source>
        <dbReference type="ARBA" id="ARBA00023134"/>
    </source>
</evidence>
<evidence type="ECO:0000256" key="9">
    <source>
        <dbReference type="PIRSR" id="PIRSR601233-2"/>
    </source>
</evidence>
<feature type="binding site" evidence="9">
    <location>
        <begin position="331"/>
        <end position="334"/>
    </location>
    <ligand>
        <name>GMP</name>
        <dbReference type="ChEBI" id="CHEBI:58115"/>
    </ligand>
</feature>
<dbReference type="EMBL" id="CASHTH010002696">
    <property type="protein sequence ID" value="CAI8033819.1"/>
    <property type="molecule type" value="Genomic_DNA"/>
</dbReference>
<dbReference type="Gene3D" id="3.90.1860.10">
    <property type="entry name" value="tRNA-splicing ligase RtcB"/>
    <property type="match status" value="1"/>
</dbReference>
<keyword evidence="6 10" id="KW-0464">Manganese</keyword>
<evidence type="ECO:0000256" key="11">
    <source>
        <dbReference type="SAM" id="MobiDB-lite"/>
    </source>
</evidence>
<keyword evidence="13" id="KW-1185">Reference proteome</keyword>
<organism evidence="12 13">
    <name type="scientific">Geodia barretti</name>
    <name type="common">Barrett's horny sponge</name>
    <dbReference type="NCBI Taxonomy" id="519541"/>
    <lineage>
        <taxon>Eukaryota</taxon>
        <taxon>Metazoa</taxon>
        <taxon>Porifera</taxon>
        <taxon>Demospongiae</taxon>
        <taxon>Heteroscleromorpha</taxon>
        <taxon>Tetractinellida</taxon>
        <taxon>Astrophorina</taxon>
        <taxon>Geodiidae</taxon>
        <taxon>Geodia</taxon>
    </lineage>
</organism>
<feature type="binding site" evidence="9">
    <location>
        <begin position="167"/>
        <end position="171"/>
    </location>
    <ligand>
        <name>GMP</name>
        <dbReference type="ChEBI" id="CHEBI:58115"/>
    </ligand>
</feature>
<dbReference type="GO" id="GO:0005525">
    <property type="term" value="F:GTP binding"/>
    <property type="evidence" value="ECO:0007669"/>
    <property type="project" value="UniProtKB-KW"/>
</dbReference>
<dbReference type="Pfam" id="PF01139">
    <property type="entry name" value="RtcB"/>
    <property type="match status" value="1"/>
</dbReference>
<keyword evidence="2 12" id="KW-0436">Ligase</keyword>
<evidence type="ECO:0000256" key="2">
    <source>
        <dbReference type="ARBA" id="ARBA00022598"/>
    </source>
</evidence>
<dbReference type="InterPro" id="IPR001233">
    <property type="entry name" value="RtcB"/>
</dbReference>
<dbReference type="GO" id="GO:0003909">
    <property type="term" value="F:DNA ligase activity"/>
    <property type="evidence" value="ECO:0007669"/>
    <property type="project" value="TreeGrafter"/>
</dbReference>
<comment type="caution">
    <text evidence="12">The sequence shown here is derived from an EMBL/GenBank/DDBJ whole genome shotgun (WGS) entry which is preliminary data.</text>
</comment>
<dbReference type="GO" id="GO:0006396">
    <property type="term" value="P:RNA processing"/>
    <property type="evidence" value="ECO:0007669"/>
    <property type="project" value="InterPro"/>
</dbReference>
<keyword evidence="5 9" id="KW-0342">GTP-binding</keyword>
<accession>A0AA35WV12</accession>
<evidence type="ECO:0000256" key="1">
    <source>
        <dbReference type="ARBA" id="ARBA00012726"/>
    </source>
</evidence>
<evidence type="ECO:0000313" key="12">
    <source>
        <dbReference type="EMBL" id="CAI8033819.1"/>
    </source>
</evidence>
<dbReference type="SUPFAM" id="SSF103365">
    <property type="entry name" value="Hypothetical protein PH1602"/>
    <property type="match status" value="1"/>
</dbReference>
<comment type="cofactor">
    <cofactor evidence="10">
        <name>Mn(2+)</name>
        <dbReference type="ChEBI" id="CHEBI:29035"/>
    </cofactor>
    <text evidence="10">Binds 2 manganese ions per subunit.</text>
</comment>
<reference evidence="12" key="1">
    <citation type="submission" date="2023-03" db="EMBL/GenBank/DDBJ databases">
        <authorList>
            <person name="Steffen K."/>
            <person name="Cardenas P."/>
        </authorList>
    </citation>
    <scope>NUCLEOTIDE SEQUENCE</scope>
</reference>
<dbReference type="GO" id="GO:0030145">
    <property type="term" value="F:manganese ion binding"/>
    <property type="evidence" value="ECO:0007669"/>
    <property type="project" value="TreeGrafter"/>
</dbReference>
<name>A0AA35WV12_GEOBA</name>
<feature type="binding site" evidence="10">
    <location>
        <position position="185"/>
    </location>
    <ligand>
        <name>Mn(2+)</name>
        <dbReference type="ChEBI" id="CHEBI:29035"/>
        <label>2</label>
    </ligand>
</feature>
<feature type="region of interest" description="Disordered" evidence="11">
    <location>
        <begin position="321"/>
        <end position="340"/>
    </location>
</feature>
<keyword evidence="4 9" id="KW-0547">Nucleotide-binding</keyword>
<dbReference type="GO" id="GO:0006281">
    <property type="term" value="P:DNA repair"/>
    <property type="evidence" value="ECO:0007669"/>
    <property type="project" value="TreeGrafter"/>
</dbReference>
<feature type="binding site" evidence="9">
    <location>
        <position position="401"/>
    </location>
    <ligand>
        <name>GMP</name>
        <dbReference type="ChEBI" id="CHEBI:58115"/>
    </ligand>
</feature>
<feature type="binding site" evidence="10">
    <location>
        <position position="275"/>
    </location>
    <ligand>
        <name>Mn(2+)</name>
        <dbReference type="ChEBI" id="CHEBI:29035"/>
        <label>2</label>
    </ligand>
</feature>
<evidence type="ECO:0000256" key="4">
    <source>
        <dbReference type="ARBA" id="ARBA00022741"/>
    </source>
</evidence>
<dbReference type="InterPro" id="IPR036025">
    <property type="entry name" value="RtcB-like_sf"/>
</dbReference>
<dbReference type="GO" id="GO:0042245">
    <property type="term" value="P:RNA repair"/>
    <property type="evidence" value="ECO:0007669"/>
    <property type="project" value="TreeGrafter"/>
</dbReference>
<feature type="binding site" evidence="10">
    <location>
        <position position="82"/>
    </location>
    <ligand>
        <name>Mn(2+)</name>
        <dbReference type="ChEBI" id="CHEBI:29035"/>
        <label>1</label>
    </ligand>
</feature>
<keyword evidence="3 10" id="KW-0479">Metal-binding</keyword>
<dbReference type="AlphaFoldDB" id="A0AA35WV12"/>
<evidence type="ECO:0000256" key="10">
    <source>
        <dbReference type="PIRSR" id="PIRSR601233-3"/>
    </source>
</evidence>
<evidence type="ECO:0000256" key="3">
    <source>
        <dbReference type="ARBA" id="ARBA00022723"/>
    </source>
</evidence>
<dbReference type="PANTHER" id="PTHR43749:SF2">
    <property type="entry name" value="RNA-SPLICING LIGASE RTCB"/>
    <property type="match status" value="1"/>
</dbReference>
<sequence length="403" mass="45061">MKKTQGGETEVPPTKIGDKTLSWVPEDQIEQGARDQVSNLSSLPFIFKHVAVMPDCHFGLGATVGSCIPTRGAIIPAAVGVDIGCGMIAVRTPFTRADLPGELSELREAIEHQIPLSAGRYNGSVKKTAKPRIEELEAKAAATGRLEFYNQRDKNWRRQLGSLESGNHFIELTVDEEGRVWTFLHSGSRGIGNKLADFHIKAAKALMERWFIQLPDPELAYLVQDTQEFNDYLTDLEWAQEFALLNRAEMTERILRILAHRLGEFEEQERIECHHNFTKWEHHFGANILVSRKGAIEAQEGQMGLIPGSMGTRSYVVRGKGNGSSFNTAPHGAGRRMSRGGARRTFTMEDFDRDMQGIEVRRSEAFLDELPGAYKDIDLVMEQSKDLVDVVHTFGQILNVKGD</sequence>
<dbReference type="EC" id="6.5.1.8" evidence="1"/>
<evidence type="ECO:0000313" key="13">
    <source>
        <dbReference type="Proteomes" id="UP001174909"/>
    </source>
</evidence>
<dbReference type="InterPro" id="IPR052915">
    <property type="entry name" value="RtcB-like"/>
</dbReference>
<feature type="binding site" evidence="9">
    <location>
        <begin position="275"/>
        <end position="276"/>
    </location>
    <ligand>
        <name>GMP</name>
        <dbReference type="ChEBI" id="CHEBI:58115"/>
    </ligand>
</feature>
<evidence type="ECO:0000256" key="8">
    <source>
        <dbReference type="PIRSR" id="PIRSR601233-1"/>
    </source>
</evidence>
<feature type="binding site" evidence="9">
    <location>
        <begin position="307"/>
        <end position="310"/>
    </location>
    <ligand>
        <name>GMP</name>
        <dbReference type="ChEBI" id="CHEBI:58115"/>
    </ligand>
</feature>
<comment type="catalytic activity">
    <reaction evidence="7">
        <text>a 3'-end 3'-phospho-ribonucleotide-RNA + a 5'-end dephospho-ribonucleoside-RNA + GTP = a ribonucleotidyl-ribonucleotide-RNA + GMP + diphosphate</text>
        <dbReference type="Rhea" id="RHEA:68076"/>
        <dbReference type="Rhea" id="RHEA-COMP:10463"/>
        <dbReference type="Rhea" id="RHEA-COMP:13936"/>
        <dbReference type="Rhea" id="RHEA-COMP:17355"/>
        <dbReference type="ChEBI" id="CHEBI:33019"/>
        <dbReference type="ChEBI" id="CHEBI:37565"/>
        <dbReference type="ChEBI" id="CHEBI:58115"/>
        <dbReference type="ChEBI" id="CHEBI:83062"/>
        <dbReference type="ChEBI" id="CHEBI:138284"/>
        <dbReference type="ChEBI" id="CHEBI:173118"/>
        <dbReference type="EC" id="6.5.1.8"/>
    </reaction>
</comment>
<evidence type="ECO:0000256" key="7">
    <source>
        <dbReference type="ARBA" id="ARBA00047746"/>
    </source>
</evidence>